<evidence type="ECO:0000256" key="6">
    <source>
        <dbReference type="SAM" id="MobiDB-lite"/>
    </source>
</evidence>
<keyword evidence="2 5" id="KW-0547">Nucleotide-binding</keyword>
<comment type="caution">
    <text evidence="9">The sequence shown here is derived from an EMBL/GenBank/DDBJ whole genome shotgun (WGS) entry which is preliminary data.</text>
</comment>
<keyword evidence="7" id="KW-0812">Transmembrane</keyword>
<dbReference type="Gene3D" id="1.10.510.10">
    <property type="entry name" value="Transferase(Phosphotransferase) domain 1"/>
    <property type="match status" value="1"/>
</dbReference>
<dbReference type="PANTHER" id="PTHR43289">
    <property type="entry name" value="MITOGEN-ACTIVATED PROTEIN KINASE KINASE KINASE 20-RELATED"/>
    <property type="match status" value="1"/>
</dbReference>
<gene>
    <name evidence="9" type="ORF">QFW77_01120</name>
</gene>
<evidence type="ECO:0000256" key="3">
    <source>
        <dbReference type="ARBA" id="ARBA00022777"/>
    </source>
</evidence>
<dbReference type="InterPro" id="IPR008271">
    <property type="entry name" value="Ser/Thr_kinase_AS"/>
</dbReference>
<accession>A0ABT6J444</accession>
<dbReference type="InterPro" id="IPR011009">
    <property type="entry name" value="Kinase-like_dom_sf"/>
</dbReference>
<dbReference type="InterPro" id="IPR011990">
    <property type="entry name" value="TPR-like_helical_dom_sf"/>
</dbReference>
<dbReference type="PROSITE" id="PS00107">
    <property type="entry name" value="PROTEIN_KINASE_ATP"/>
    <property type="match status" value="1"/>
</dbReference>
<dbReference type="EC" id="2.7.11.1" evidence="9"/>
<dbReference type="PROSITE" id="PS50011">
    <property type="entry name" value="PROTEIN_KINASE_DOM"/>
    <property type="match status" value="1"/>
</dbReference>
<evidence type="ECO:0000256" key="2">
    <source>
        <dbReference type="ARBA" id="ARBA00022741"/>
    </source>
</evidence>
<reference evidence="9 10" key="1">
    <citation type="submission" date="2023-04" db="EMBL/GenBank/DDBJ databases">
        <title>Luteimonas endophyticus RD2P54.</title>
        <authorList>
            <person name="Sun J.-Q."/>
        </authorList>
    </citation>
    <scope>NUCLEOTIDE SEQUENCE [LARGE SCALE GENOMIC DNA]</scope>
    <source>
        <strain evidence="9 10">RD2P54</strain>
    </source>
</reference>
<dbReference type="InterPro" id="IPR017441">
    <property type="entry name" value="Protein_kinase_ATP_BS"/>
</dbReference>
<dbReference type="Pfam" id="PF00069">
    <property type="entry name" value="Pkinase"/>
    <property type="match status" value="1"/>
</dbReference>
<dbReference type="PANTHER" id="PTHR43289:SF6">
    <property type="entry name" value="SERINE_THREONINE-PROTEIN KINASE NEKL-3"/>
    <property type="match status" value="1"/>
</dbReference>
<sequence>MGESDNVGETQQTLALPARPEVEAGAYAPGARVGHYRLVSLLGRGGMGEVYLAEQLEPVRRQVALKLMRHRELDAVQRARFEVERQLLAQMSHPAIAQIYDAGTADGHPYSAMELIDGAPVDAYCRQARLPLRARIELLVRICEGVQHAHQKGVIHRDIKPANVLVAGIDGRALPKIIDFGIATLGSPGSIGYGSGSEDRAGTPAYMSPEQATDPASVDTRSDIYSLGVLLHVLLTGCRPQAGADGAMLRPSARLAALGRAEVERAAAERGTSGARLLRSLREELDWVVTKAAADDRALRYASAAGLAEDLRRSLDGRPLAAVPARRGYVWGRFVRRHRVAFAAGAAMAVAILAGLALSLTGLMQAREQRAVAQERSAELEKVVAFQQAMLQGIDIQAMGIGLSEDLRGQIAEAAPQSIDALDEALASASTADTARRLIDRHILVAAESAIGREFVAEPALATELRESVARVRHELGLYEEAARAYGQVADSRTRTFGADHPRTLQARQRQATALIRSARPEEARRILEAALADAAGQDAADEERVLLQLALSEAIGSQGDLDEARRMQQQLYDALEGRGAGEGQVALQVLNNLCISYARTRDFDRAKECFERLFALHEAEEGFEADATLKAAGNLAAVYAESGSLEEAAMLNRRLSSVNRRRLGNEHPMTLSNRSNLASDLMELGQYDEALPELEAVLEARTRVLGARHPQTLRTRWYLASLHARMGNFDLALPMEEEVIALRMEVLGPQHPDTLGVRLRHAGTLRSAGRPEEAFEVLSAVLPAAREILGMREQLLRTALHAQAEILMERGHAAAAVSAYQDLLQASIDQNGDDDSATAEVAWALVGALEAAGRHGEAARVRARHIDPLLAQDSSQLAAEETRVARLIREGATTPQR</sequence>
<protein>
    <submittedName>
        <fullName evidence="9">Serine/threonine-protein kinase</fullName>
        <ecNumber evidence="9">2.7.11.1</ecNumber>
    </submittedName>
</protein>
<evidence type="ECO:0000256" key="1">
    <source>
        <dbReference type="ARBA" id="ARBA00022679"/>
    </source>
</evidence>
<dbReference type="InterPro" id="IPR000719">
    <property type="entry name" value="Prot_kinase_dom"/>
</dbReference>
<keyword evidence="10" id="KW-1185">Reference proteome</keyword>
<proteinExistence type="predicted"/>
<evidence type="ECO:0000256" key="5">
    <source>
        <dbReference type="PROSITE-ProRule" id="PRU10141"/>
    </source>
</evidence>
<evidence type="ECO:0000313" key="9">
    <source>
        <dbReference type="EMBL" id="MDH5821595.1"/>
    </source>
</evidence>
<evidence type="ECO:0000256" key="4">
    <source>
        <dbReference type="ARBA" id="ARBA00022840"/>
    </source>
</evidence>
<dbReference type="CDD" id="cd14014">
    <property type="entry name" value="STKc_PknB_like"/>
    <property type="match status" value="1"/>
</dbReference>
<dbReference type="RefSeq" id="WP_280572306.1">
    <property type="nucleotide sequence ID" value="NZ_JARXRM010000008.1"/>
</dbReference>
<dbReference type="Pfam" id="PF13424">
    <property type="entry name" value="TPR_12"/>
    <property type="match status" value="3"/>
</dbReference>
<dbReference type="Gene3D" id="3.30.200.20">
    <property type="entry name" value="Phosphorylase Kinase, domain 1"/>
    <property type="match status" value="1"/>
</dbReference>
<keyword evidence="3 9" id="KW-0418">Kinase</keyword>
<dbReference type="SUPFAM" id="SSF56112">
    <property type="entry name" value="Protein kinase-like (PK-like)"/>
    <property type="match status" value="1"/>
</dbReference>
<feature type="region of interest" description="Disordered" evidence="6">
    <location>
        <begin position="193"/>
        <end position="217"/>
    </location>
</feature>
<name>A0ABT6J444_9GAMM</name>
<evidence type="ECO:0000259" key="8">
    <source>
        <dbReference type="PROSITE" id="PS50011"/>
    </source>
</evidence>
<dbReference type="Gene3D" id="1.25.40.10">
    <property type="entry name" value="Tetratricopeptide repeat domain"/>
    <property type="match status" value="3"/>
</dbReference>
<keyword evidence="7" id="KW-1133">Transmembrane helix</keyword>
<evidence type="ECO:0000313" key="10">
    <source>
        <dbReference type="Proteomes" id="UP001156940"/>
    </source>
</evidence>
<feature type="domain" description="Protein kinase" evidence="8">
    <location>
        <begin position="36"/>
        <end position="315"/>
    </location>
</feature>
<dbReference type="GO" id="GO:0004674">
    <property type="term" value="F:protein serine/threonine kinase activity"/>
    <property type="evidence" value="ECO:0007669"/>
    <property type="project" value="UniProtKB-EC"/>
</dbReference>
<dbReference type="EMBL" id="JARXRM010000008">
    <property type="protein sequence ID" value="MDH5821595.1"/>
    <property type="molecule type" value="Genomic_DNA"/>
</dbReference>
<keyword evidence="1 9" id="KW-0808">Transferase</keyword>
<dbReference type="Proteomes" id="UP001156940">
    <property type="component" value="Unassembled WGS sequence"/>
</dbReference>
<dbReference type="SUPFAM" id="SSF48452">
    <property type="entry name" value="TPR-like"/>
    <property type="match status" value="3"/>
</dbReference>
<keyword evidence="4 5" id="KW-0067">ATP-binding</keyword>
<organism evidence="9 10">
    <name type="scientific">Luteimonas endophytica</name>
    <dbReference type="NCBI Taxonomy" id="3042023"/>
    <lineage>
        <taxon>Bacteria</taxon>
        <taxon>Pseudomonadati</taxon>
        <taxon>Pseudomonadota</taxon>
        <taxon>Gammaproteobacteria</taxon>
        <taxon>Lysobacterales</taxon>
        <taxon>Lysobacteraceae</taxon>
        <taxon>Luteimonas</taxon>
    </lineage>
</organism>
<feature type="transmembrane region" description="Helical" evidence="7">
    <location>
        <begin position="340"/>
        <end position="364"/>
    </location>
</feature>
<dbReference type="PROSITE" id="PS00108">
    <property type="entry name" value="PROTEIN_KINASE_ST"/>
    <property type="match status" value="1"/>
</dbReference>
<keyword evidence="7" id="KW-0472">Membrane</keyword>
<dbReference type="SMART" id="SM00220">
    <property type="entry name" value="S_TKc"/>
    <property type="match status" value="1"/>
</dbReference>
<evidence type="ECO:0000256" key="7">
    <source>
        <dbReference type="SAM" id="Phobius"/>
    </source>
</evidence>
<feature type="binding site" evidence="5">
    <location>
        <position position="66"/>
    </location>
    <ligand>
        <name>ATP</name>
        <dbReference type="ChEBI" id="CHEBI:30616"/>
    </ligand>
</feature>